<organism evidence="7 8">
    <name type="scientific">Williamsia marianensis</name>
    <dbReference type="NCBI Taxonomy" id="85044"/>
    <lineage>
        <taxon>Bacteria</taxon>
        <taxon>Bacillati</taxon>
        <taxon>Actinomycetota</taxon>
        <taxon>Actinomycetes</taxon>
        <taxon>Mycobacteriales</taxon>
        <taxon>Nocardiaceae</taxon>
        <taxon>Williamsia</taxon>
    </lineage>
</organism>
<evidence type="ECO:0000256" key="1">
    <source>
        <dbReference type="ARBA" id="ARBA00004651"/>
    </source>
</evidence>
<sequence length="314" mass="34491">MSGALLDLPQTPPSIFAMLGWDLPAIPLLPALGMVMGAAYCAGLVYLHRRGQRWPWHRSVSFLAGCLILIAVTGLAIESYGLGLFSAFMFQHMTLSTLVPPLLVLGSPGLLLFAVVPNQGRGRSIRRAILRAARSLPSRVLLHPGFAIPVFLFSFYGLYLSPIFDALNTTWVGHTAMEVFFLVSGLLFIIPILSIGPLPRRQSNIGRLLDIFLEMPLHVFFGVVFMMSPTVLVASFADPPPQWGIDPVEDQSIAGALAWSYGEPVALLIVLVFASRWRRDEEKMSSAATAAQTAQHDDELESYNRFLRQLGSSR</sequence>
<evidence type="ECO:0000256" key="5">
    <source>
        <dbReference type="ARBA" id="ARBA00023136"/>
    </source>
</evidence>
<feature type="transmembrane region" description="Helical" evidence="6">
    <location>
        <begin position="97"/>
        <end position="119"/>
    </location>
</feature>
<keyword evidence="8" id="KW-1185">Reference proteome</keyword>
<dbReference type="Pfam" id="PF09678">
    <property type="entry name" value="Caa3_CtaG"/>
    <property type="match status" value="1"/>
</dbReference>
<accession>A0ABU4F004</accession>
<dbReference type="InterPro" id="IPR019108">
    <property type="entry name" value="Caa3_assmbl_CtaG-rel"/>
</dbReference>
<feature type="transmembrane region" description="Helical" evidence="6">
    <location>
        <begin position="59"/>
        <end position="77"/>
    </location>
</feature>
<name>A0ABU4F004_WILMA</name>
<keyword evidence="3 6" id="KW-0812">Transmembrane</keyword>
<evidence type="ECO:0000256" key="4">
    <source>
        <dbReference type="ARBA" id="ARBA00022989"/>
    </source>
</evidence>
<dbReference type="RefSeq" id="WP_317714798.1">
    <property type="nucleotide sequence ID" value="NZ_JAWLUM010000006.1"/>
</dbReference>
<evidence type="ECO:0000313" key="7">
    <source>
        <dbReference type="EMBL" id="MDV7136837.1"/>
    </source>
</evidence>
<feature type="transmembrane region" description="Helical" evidence="6">
    <location>
        <begin position="257"/>
        <end position="274"/>
    </location>
</feature>
<evidence type="ECO:0000256" key="6">
    <source>
        <dbReference type="SAM" id="Phobius"/>
    </source>
</evidence>
<proteinExistence type="predicted"/>
<keyword evidence="4 6" id="KW-1133">Transmembrane helix</keyword>
<evidence type="ECO:0000256" key="2">
    <source>
        <dbReference type="ARBA" id="ARBA00022475"/>
    </source>
</evidence>
<feature type="transmembrane region" description="Helical" evidence="6">
    <location>
        <begin position="179"/>
        <end position="198"/>
    </location>
</feature>
<reference evidence="7 8" key="1">
    <citation type="submission" date="2023-10" db="EMBL/GenBank/DDBJ databases">
        <title>Development of a sustainable strategy for remediation of hydrocarbon-contaminated territories based on the waste exchange concept.</title>
        <authorList>
            <person name="Krivoruchko A."/>
        </authorList>
    </citation>
    <scope>NUCLEOTIDE SEQUENCE [LARGE SCALE GENOMIC DNA]</scope>
    <source>
        <strain evidence="7 8">IEGM 1236</strain>
    </source>
</reference>
<evidence type="ECO:0000256" key="3">
    <source>
        <dbReference type="ARBA" id="ARBA00022692"/>
    </source>
</evidence>
<keyword evidence="2" id="KW-1003">Cell membrane</keyword>
<protein>
    <submittedName>
        <fullName evidence="7">Cytochrome c oxidase assembly protein</fullName>
    </submittedName>
</protein>
<feature type="transmembrane region" description="Helical" evidence="6">
    <location>
        <begin position="219"/>
        <end position="237"/>
    </location>
</feature>
<dbReference type="Proteomes" id="UP001185792">
    <property type="component" value="Unassembled WGS sequence"/>
</dbReference>
<feature type="transmembrane region" description="Helical" evidence="6">
    <location>
        <begin position="140"/>
        <end position="159"/>
    </location>
</feature>
<feature type="transmembrane region" description="Helical" evidence="6">
    <location>
        <begin position="28"/>
        <end position="47"/>
    </location>
</feature>
<comment type="caution">
    <text evidence="7">The sequence shown here is derived from an EMBL/GenBank/DDBJ whole genome shotgun (WGS) entry which is preliminary data.</text>
</comment>
<dbReference type="EMBL" id="JAWLUM010000006">
    <property type="protein sequence ID" value="MDV7136837.1"/>
    <property type="molecule type" value="Genomic_DNA"/>
</dbReference>
<evidence type="ECO:0000313" key="8">
    <source>
        <dbReference type="Proteomes" id="UP001185792"/>
    </source>
</evidence>
<keyword evidence="5 6" id="KW-0472">Membrane</keyword>
<comment type="subcellular location">
    <subcellularLocation>
        <location evidence="1">Cell membrane</location>
        <topology evidence="1">Multi-pass membrane protein</topology>
    </subcellularLocation>
</comment>
<gene>
    <name evidence="7" type="ORF">R4198_24365</name>
</gene>